<evidence type="ECO:0000256" key="4">
    <source>
        <dbReference type="ARBA" id="ARBA00023002"/>
    </source>
</evidence>
<comment type="pathway">
    <text evidence="5">Cofactor metabolism; pyridoxal 5'-phosphate salvage; pyridoxal 5'-phosphate from pyridoxamine 5'-phosphate: step 1/1.</text>
</comment>
<dbReference type="HAMAP" id="MF_01629">
    <property type="entry name" value="PdxH"/>
    <property type="match status" value="1"/>
</dbReference>
<feature type="binding site" evidence="5 7">
    <location>
        <position position="198"/>
    </location>
    <ligand>
        <name>FMN</name>
        <dbReference type="ChEBI" id="CHEBI:58210"/>
    </ligand>
</feature>
<evidence type="ECO:0000256" key="3">
    <source>
        <dbReference type="ARBA" id="ARBA00022643"/>
    </source>
</evidence>
<comment type="caution">
    <text evidence="5">Lacks conserved residue(s) required for the propagation of feature annotation.</text>
</comment>
<feature type="binding site" evidence="6">
    <location>
        <begin position="9"/>
        <end position="12"/>
    </location>
    <ligand>
        <name>substrate</name>
    </ligand>
</feature>
<keyword evidence="12" id="KW-1185">Reference proteome</keyword>
<evidence type="ECO:0000259" key="10">
    <source>
        <dbReference type="Pfam" id="PF10590"/>
    </source>
</evidence>
<dbReference type="PROSITE" id="PS01064">
    <property type="entry name" value="PYRIDOX_OXIDASE"/>
    <property type="match status" value="1"/>
</dbReference>
<evidence type="ECO:0000256" key="1">
    <source>
        <dbReference type="ARBA" id="ARBA00007301"/>
    </source>
</evidence>
<evidence type="ECO:0000256" key="2">
    <source>
        <dbReference type="ARBA" id="ARBA00022630"/>
    </source>
</evidence>
<dbReference type="UniPathway" id="UPA01068">
    <property type="reaction ID" value="UER00304"/>
</dbReference>
<dbReference type="EMBL" id="VZIZ01000007">
    <property type="protein sequence ID" value="KAF0569499.1"/>
    <property type="molecule type" value="Genomic_DNA"/>
</dbReference>
<feature type="binding site" evidence="5 6">
    <location>
        <position position="124"/>
    </location>
    <ligand>
        <name>substrate</name>
    </ligand>
</feature>
<comment type="catalytic activity">
    <reaction evidence="5">
        <text>pyridoxine 5'-phosphate + O2 = pyridoxal 5'-phosphate + H2O2</text>
        <dbReference type="Rhea" id="RHEA:15149"/>
        <dbReference type="ChEBI" id="CHEBI:15379"/>
        <dbReference type="ChEBI" id="CHEBI:16240"/>
        <dbReference type="ChEBI" id="CHEBI:58589"/>
        <dbReference type="ChEBI" id="CHEBI:597326"/>
        <dbReference type="EC" id="1.4.3.5"/>
    </reaction>
</comment>
<comment type="cofactor">
    <cofactor evidence="5 7">
        <name>FMN</name>
        <dbReference type="ChEBI" id="CHEBI:58210"/>
    </cofactor>
    <text evidence="5 7">Binds 1 FMN per subunit.</text>
</comment>
<dbReference type="InterPro" id="IPR019740">
    <property type="entry name" value="Pyridox_Oxase_CS"/>
</dbReference>
<evidence type="ECO:0000313" key="11">
    <source>
        <dbReference type="EMBL" id="KAF0569499.1"/>
    </source>
</evidence>
<evidence type="ECO:0000256" key="6">
    <source>
        <dbReference type="PIRSR" id="PIRSR000190-1"/>
    </source>
</evidence>
<dbReference type="NCBIfam" id="NF004231">
    <property type="entry name" value="PRK05679.1"/>
    <property type="match status" value="1"/>
</dbReference>
<feature type="binding site" evidence="5 6">
    <location>
        <position position="132"/>
    </location>
    <ligand>
        <name>substrate</name>
    </ligand>
</feature>
<keyword evidence="4 5" id="KW-0560">Oxidoreductase</keyword>
<comment type="similarity">
    <text evidence="1 5">Belongs to the pyridoxamine 5'-phosphate oxidase family.</text>
</comment>
<feature type="binding site" evidence="5 6">
    <location>
        <begin position="194"/>
        <end position="196"/>
    </location>
    <ligand>
        <name>substrate</name>
    </ligand>
</feature>
<proteinExistence type="inferred from homology"/>
<dbReference type="Gene3D" id="2.30.110.10">
    <property type="entry name" value="Electron Transport, Fmn-binding Protein, Chain A"/>
    <property type="match status" value="1"/>
</dbReference>
<comment type="caution">
    <text evidence="11">The sequence shown here is derived from an EMBL/GenBank/DDBJ whole genome shotgun (WGS) entry which is preliminary data.</text>
</comment>
<dbReference type="PANTHER" id="PTHR10851:SF0">
    <property type="entry name" value="PYRIDOXINE-5'-PHOSPHATE OXIDASE"/>
    <property type="match status" value="1"/>
</dbReference>
<evidence type="ECO:0000259" key="9">
    <source>
        <dbReference type="Pfam" id="PF01243"/>
    </source>
</evidence>
<dbReference type="GO" id="GO:0004733">
    <property type="term" value="F:pyridoxamine phosphate oxidase activity"/>
    <property type="evidence" value="ECO:0007669"/>
    <property type="project" value="UniProtKB-UniRule"/>
</dbReference>
<gene>
    <name evidence="5" type="primary">pdxH</name>
    <name evidence="11" type="ORF">FQV37_2523</name>
</gene>
<feature type="domain" description="Pyridoxine 5'-phosphate oxidase dimerisation C-terminal" evidence="10">
    <location>
        <begin position="175"/>
        <end position="225"/>
    </location>
</feature>
<evidence type="ECO:0000313" key="12">
    <source>
        <dbReference type="Proteomes" id="UP000471465"/>
    </source>
</evidence>
<dbReference type="InterPro" id="IPR019576">
    <property type="entry name" value="Pyridoxamine_oxidase_dimer_C"/>
</dbReference>
<feature type="binding site" evidence="5 7">
    <location>
        <position position="84"/>
    </location>
    <ligand>
        <name>FMN</name>
        <dbReference type="ChEBI" id="CHEBI:58210"/>
    </ligand>
</feature>
<keyword evidence="5" id="KW-0664">Pyridoxine biosynthesis</keyword>
<dbReference type="NCBIfam" id="TIGR00558">
    <property type="entry name" value="pdxH"/>
    <property type="match status" value="1"/>
</dbReference>
<dbReference type="InterPro" id="IPR011576">
    <property type="entry name" value="Pyridox_Oxase_N"/>
</dbReference>
<keyword evidence="3 5" id="KW-0288">FMN</keyword>
<feature type="binding site" evidence="5 7">
    <location>
        <position position="106"/>
    </location>
    <ligand>
        <name>FMN</name>
        <dbReference type="ChEBI" id="CHEBI:58210"/>
    </ligand>
</feature>
<dbReference type="AlphaFoldDB" id="A0A6N7BZV4"/>
<feature type="binding site" evidence="5">
    <location>
        <begin position="62"/>
        <end position="67"/>
    </location>
    <ligand>
        <name>FMN</name>
        <dbReference type="ChEBI" id="CHEBI:58210"/>
    </ligand>
</feature>
<keyword evidence="2 5" id="KW-0285">Flavoprotein</keyword>
<comment type="pathway">
    <text evidence="5">Cofactor metabolism; pyridoxal 5'-phosphate salvage; pyridoxal 5'-phosphate from pyridoxine 5'-phosphate: step 1/1.</text>
</comment>
<comment type="subunit">
    <text evidence="5">Homodimer.</text>
</comment>
<dbReference type="PANTHER" id="PTHR10851">
    <property type="entry name" value="PYRIDOXINE-5-PHOSPHATE OXIDASE"/>
    <property type="match status" value="1"/>
</dbReference>
<comment type="catalytic activity">
    <reaction evidence="5">
        <text>pyridoxamine 5'-phosphate + O2 + H2O = pyridoxal 5'-phosphate + H2O2 + NH4(+)</text>
        <dbReference type="Rhea" id="RHEA:15817"/>
        <dbReference type="ChEBI" id="CHEBI:15377"/>
        <dbReference type="ChEBI" id="CHEBI:15379"/>
        <dbReference type="ChEBI" id="CHEBI:16240"/>
        <dbReference type="ChEBI" id="CHEBI:28938"/>
        <dbReference type="ChEBI" id="CHEBI:58451"/>
        <dbReference type="ChEBI" id="CHEBI:597326"/>
        <dbReference type="EC" id="1.4.3.5"/>
    </reaction>
</comment>
<accession>A0A6N7BZV4</accession>
<comment type="function">
    <text evidence="5">Catalyzes the oxidation of either pyridoxine 5'-phosphate (PNP) or pyridoxamine 5'-phosphate (PMP) into pyridoxal 5'-phosphate (PLP).</text>
</comment>
<feature type="binding site" evidence="5 7">
    <location>
        <begin position="77"/>
        <end position="78"/>
    </location>
    <ligand>
        <name>FMN</name>
        <dbReference type="ChEBI" id="CHEBI:58210"/>
    </ligand>
</feature>
<protein>
    <recommendedName>
        <fullName evidence="5">Pyridoxine/pyridoxamine 5'-phosphate oxidase</fullName>
        <ecNumber evidence="5">1.4.3.5</ecNumber>
    </recommendedName>
    <alternativeName>
        <fullName evidence="5">PNP/PMP oxidase</fullName>
        <shortName evidence="5">PNPOx</shortName>
    </alternativeName>
    <alternativeName>
        <fullName evidence="5">Pyridoxal 5'-phosphate synthase</fullName>
    </alternativeName>
</protein>
<dbReference type="EC" id="1.4.3.5" evidence="5"/>
<feature type="binding site" evidence="5 6">
    <location>
        <position position="128"/>
    </location>
    <ligand>
        <name>substrate</name>
    </ligand>
</feature>
<sequence length="225" mass="25574">MSMDFTDQRLSYEKGELDQQSVPTSPFELLKAWMNEALVQKVQEPYAMSLATCGADNKPSVRIVLLREITETGIVFYTNYESAKGQDITENPNAEALFFWHELERQVRISGSIAKIDADKSAAYFQKRPHDSQVGAWVSQPQSGEVANREIMEQTFEQLQAAHPDNTTVPTPEFWGGYEITVESIEFWQGRANRMHDRIVYTQSSGDDSKVNEGNTSWTTKRLLP</sequence>
<dbReference type="Proteomes" id="UP000471465">
    <property type="component" value="Unassembled WGS sequence"/>
</dbReference>
<dbReference type="Pfam" id="PF01243">
    <property type="entry name" value="PNPOx_N"/>
    <property type="match status" value="1"/>
</dbReference>
<dbReference type="Pfam" id="PF10590">
    <property type="entry name" value="PNP_phzG_C"/>
    <property type="match status" value="1"/>
</dbReference>
<dbReference type="SUPFAM" id="SSF50475">
    <property type="entry name" value="FMN-binding split barrel"/>
    <property type="match status" value="1"/>
</dbReference>
<evidence type="ECO:0000256" key="5">
    <source>
        <dbReference type="HAMAP-Rule" id="MF_01629"/>
    </source>
</evidence>
<name>A0A6N7BZV4_9GAMM</name>
<feature type="binding site" evidence="5 7">
    <location>
        <position position="188"/>
    </location>
    <ligand>
        <name>FMN</name>
        <dbReference type="ChEBI" id="CHEBI:58210"/>
    </ligand>
</feature>
<dbReference type="InterPro" id="IPR000659">
    <property type="entry name" value="Pyridox_Oxase"/>
</dbReference>
<dbReference type="GO" id="GO:0008615">
    <property type="term" value="P:pyridoxine biosynthetic process"/>
    <property type="evidence" value="ECO:0007669"/>
    <property type="project" value="UniProtKB-UniRule"/>
</dbReference>
<dbReference type="GO" id="GO:0010181">
    <property type="term" value="F:FMN binding"/>
    <property type="evidence" value="ECO:0007669"/>
    <property type="project" value="UniProtKB-UniRule"/>
</dbReference>
<dbReference type="PIRSF" id="PIRSF000190">
    <property type="entry name" value="Pyd_amn-ph_oxd"/>
    <property type="match status" value="1"/>
</dbReference>
<reference evidence="11 12" key="1">
    <citation type="submission" date="2019-09" db="EMBL/GenBank/DDBJ databases">
        <title>Draft genome sequence of Psychrobacter nivimaris LAMA 639, in search for biotechnological relevant genes.</title>
        <authorList>
            <person name="Lima A.O.S."/>
            <person name="Staloch B.E.K."/>
            <person name="Freitas R.C."/>
            <person name="Niero H."/>
            <person name="Silva M.A.C."/>
        </authorList>
    </citation>
    <scope>NUCLEOTIDE SEQUENCE [LARGE SCALE GENOMIC DNA]</scope>
    <source>
        <strain evidence="11 12">LAMA 639</strain>
    </source>
</reference>
<organism evidence="11 12">
    <name type="scientific">Psychrobacter nivimaris</name>
    <dbReference type="NCBI Taxonomy" id="281738"/>
    <lineage>
        <taxon>Bacteria</taxon>
        <taxon>Pseudomonadati</taxon>
        <taxon>Pseudomonadota</taxon>
        <taxon>Gammaproteobacteria</taxon>
        <taxon>Moraxellales</taxon>
        <taxon>Moraxellaceae</taxon>
        <taxon>Psychrobacter</taxon>
    </lineage>
</organism>
<feature type="region of interest" description="Disordered" evidence="8">
    <location>
        <begin position="204"/>
        <end position="225"/>
    </location>
</feature>
<feature type="binding site" evidence="5 6">
    <location>
        <position position="67"/>
    </location>
    <ligand>
        <name>substrate</name>
    </ligand>
</feature>
<evidence type="ECO:0000256" key="8">
    <source>
        <dbReference type="SAM" id="MobiDB-lite"/>
    </source>
</evidence>
<feature type="domain" description="Pyridoxamine 5'-phosphate oxidase N-terminal" evidence="9">
    <location>
        <begin position="34"/>
        <end position="160"/>
    </location>
</feature>
<dbReference type="InterPro" id="IPR012349">
    <property type="entry name" value="Split_barrel_FMN-bd"/>
</dbReference>
<evidence type="ECO:0000256" key="7">
    <source>
        <dbReference type="PIRSR" id="PIRSR000190-2"/>
    </source>
</evidence>
<feature type="binding site" evidence="5 7">
    <location>
        <begin position="142"/>
        <end position="143"/>
    </location>
    <ligand>
        <name>FMN</name>
        <dbReference type="ChEBI" id="CHEBI:58210"/>
    </ligand>
</feature>